<comment type="caution">
    <text evidence="1">The sequence shown here is derived from an EMBL/GenBank/DDBJ whole genome shotgun (WGS) entry which is preliminary data.</text>
</comment>
<sequence>MQALKSVLKTPLATNASKQVLKIPIQAFKRTDITLAAITAGSNYVLQKASQGQVADEDSGTDKFCYGVKNYQGVSSGYQTIGTPQYPSMDKILMEAITSMNAFEFFRYTRRLEKYTGADICLMHKFCKTLSNGEIKFFFDIYSLQIKWVPDPANNPKVHLVTAHFIMTSTHNFLIRAEQTKYVLQTMAHDFAESDLKKNTTPEAYACDKYFMKILHDNIEKDKTYDLCTAIKRFTDEGKWTGPTGDFKMV</sequence>
<gene>
    <name evidence="1" type="ORF">CVT24_005201</name>
</gene>
<evidence type="ECO:0000313" key="1">
    <source>
        <dbReference type="EMBL" id="PPQ99623.1"/>
    </source>
</evidence>
<evidence type="ECO:0000313" key="2">
    <source>
        <dbReference type="Proteomes" id="UP000284842"/>
    </source>
</evidence>
<dbReference type="InParanoid" id="A0A409Y9S7"/>
<dbReference type="Proteomes" id="UP000284842">
    <property type="component" value="Unassembled WGS sequence"/>
</dbReference>
<proteinExistence type="predicted"/>
<reference evidence="1 2" key="1">
    <citation type="journal article" date="2018" name="Evol. Lett.">
        <title>Horizontal gene cluster transfer increased hallucinogenic mushroom diversity.</title>
        <authorList>
            <person name="Reynolds H.T."/>
            <person name="Vijayakumar V."/>
            <person name="Gluck-Thaler E."/>
            <person name="Korotkin H.B."/>
            <person name="Matheny P.B."/>
            <person name="Slot J.C."/>
        </authorList>
    </citation>
    <scope>NUCLEOTIDE SEQUENCE [LARGE SCALE GENOMIC DNA]</scope>
    <source>
        <strain evidence="1 2">2629</strain>
    </source>
</reference>
<accession>A0A409Y9S7</accession>
<keyword evidence="2" id="KW-1185">Reference proteome</keyword>
<protein>
    <submittedName>
        <fullName evidence="1">Uncharacterized protein</fullName>
    </submittedName>
</protein>
<dbReference type="AlphaFoldDB" id="A0A409Y9S7"/>
<dbReference type="EMBL" id="NHTK01001351">
    <property type="protein sequence ID" value="PPQ99623.1"/>
    <property type="molecule type" value="Genomic_DNA"/>
</dbReference>
<name>A0A409Y9S7_9AGAR</name>
<organism evidence="1 2">
    <name type="scientific">Panaeolus cyanescens</name>
    <dbReference type="NCBI Taxonomy" id="181874"/>
    <lineage>
        <taxon>Eukaryota</taxon>
        <taxon>Fungi</taxon>
        <taxon>Dikarya</taxon>
        <taxon>Basidiomycota</taxon>
        <taxon>Agaricomycotina</taxon>
        <taxon>Agaricomycetes</taxon>
        <taxon>Agaricomycetidae</taxon>
        <taxon>Agaricales</taxon>
        <taxon>Agaricineae</taxon>
        <taxon>Galeropsidaceae</taxon>
        <taxon>Panaeolus</taxon>
    </lineage>
</organism>